<name>A0A239TLB5_9STAP</name>
<dbReference type="PANTHER" id="PTHR42938">
    <property type="entry name" value="FORMATE DEHYDROGENASE 1"/>
    <property type="match status" value="1"/>
</dbReference>
<proteinExistence type="inferred from homology"/>
<evidence type="ECO:0000259" key="4">
    <source>
        <dbReference type="Pfam" id="PF00389"/>
    </source>
</evidence>
<dbReference type="InterPro" id="IPR006139">
    <property type="entry name" value="D-isomer_2_OHA_DH_cat_dom"/>
</dbReference>
<dbReference type="AlphaFoldDB" id="A0A239TLB5"/>
<dbReference type="PANTHER" id="PTHR42938:SF9">
    <property type="entry name" value="FORMATE DEHYDROGENASE 1"/>
    <property type="match status" value="1"/>
</dbReference>
<evidence type="ECO:0000256" key="1">
    <source>
        <dbReference type="ARBA" id="ARBA00005854"/>
    </source>
</evidence>
<dbReference type="EMBL" id="BKAR01000023">
    <property type="protein sequence ID" value="GEP85196.1"/>
    <property type="molecule type" value="Genomic_DNA"/>
</dbReference>
<dbReference type="PROSITE" id="PS00671">
    <property type="entry name" value="D_2_HYDROXYACID_DH_3"/>
    <property type="match status" value="1"/>
</dbReference>
<accession>A0A239TLB5</accession>
<dbReference type="InterPro" id="IPR006140">
    <property type="entry name" value="D-isomer_DH_NAD-bd"/>
</dbReference>
<dbReference type="OrthoDB" id="9805416at2"/>
<dbReference type="Proteomes" id="UP000321736">
    <property type="component" value="Unassembled WGS sequence"/>
</dbReference>
<feature type="domain" description="D-isomer specific 2-hydroxyacid dehydrogenase NAD-binding" evidence="5">
    <location>
        <begin position="121"/>
        <end position="292"/>
    </location>
</feature>
<dbReference type="NCBIfam" id="NF005750">
    <property type="entry name" value="PRK07574.1"/>
    <property type="match status" value="1"/>
</dbReference>
<dbReference type="RefSeq" id="WP_095103265.1">
    <property type="nucleotide sequence ID" value="NZ_BKAR01000023.1"/>
</dbReference>
<dbReference type="Gene3D" id="3.40.50.720">
    <property type="entry name" value="NAD(P)-binding Rossmann-like Domain"/>
    <property type="match status" value="2"/>
</dbReference>
<evidence type="ECO:0000313" key="7">
    <source>
        <dbReference type="Proteomes" id="UP000321736"/>
    </source>
</evidence>
<organism evidence="6 7">
    <name type="scientific">Staphylococcus piscifermentans</name>
    <dbReference type="NCBI Taxonomy" id="70258"/>
    <lineage>
        <taxon>Bacteria</taxon>
        <taxon>Bacillati</taxon>
        <taxon>Bacillota</taxon>
        <taxon>Bacilli</taxon>
        <taxon>Bacillales</taxon>
        <taxon>Staphylococcaceae</taxon>
        <taxon>Staphylococcus</taxon>
    </lineage>
</organism>
<keyword evidence="7" id="KW-1185">Reference proteome</keyword>
<feature type="domain" description="D-isomer specific 2-hydroxyacid dehydrogenase catalytic" evidence="4">
    <location>
        <begin position="33"/>
        <end position="320"/>
    </location>
</feature>
<evidence type="ECO:0000313" key="6">
    <source>
        <dbReference type="EMBL" id="GEP85196.1"/>
    </source>
</evidence>
<comment type="caution">
    <text evidence="6">The sequence shown here is derived from an EMBL/GenBank/DDBJ whole genome shotgun (WGS) entry which is preliminary data.</text>
</comment>
<evidence type="ECO:0000256" key="3">
    <source>
        <dbReference type="RuleBase" id="RU003719"/>
    </source>
</evidence>
<protein>
    <submittedName>
        <fullName evidence="6">Formate dehydrogenase</fullName>
    </submittedName>
</protein>
<dbReference type="Pfam" id="PF00389">
    <property type="entry name" value="2-Hacid_dh"/>
    <property type="match status" value="1"/>
</dbReference>
<keyword evidence="2 3" id="KW-0560">Oxidoreductase</keyword>
<dbReference type="SUPFAM" id="SSF52283">
    <property type="entry name" value="Formate/glycerate dehydrogenase catalytic domain-like"/>
    <property type="match status" value="1"/>
</dbReference>
<gene>
    <name evidence="6" type="ORF">SPI02_17810</name>
</gene>
<comment type="similarity">
    <text evidence="1 3">Belongs to the D-isomer specific 2-hydroxyacid dehydrogenase family.</text>
</comment>
<sequence>MKIVALFPEATKSTQLLSKQEALGLPEFLKGTDNELILVSSNEEVEQYVEDMDVVISSPFLPAYITKERIEKAKNLKYAITAGIGSDHVDIEAAAEHGIVVAEVTGSNNESVAEQNVLETLLLLRNYEEGHRQAIEGEWDLPLVGSGAFELQEKKIGIFGFGRIGQLTAQRLKAFGVDLRYNDPFRKEDVEKEMGIQYLPFDELVETSDVIIIQSPLTPDTKGKFDKSVIDKMQKGTVLVNCARGSIVDKDAVTEAVNDGHIRYGGDVWFPQPAPKDHPWRSLKNSGMTVHYSGMTVEAQKRIQKGVEEMLTNAMEGTSIRSDYVIVDNNKVASQSYQTKKDK</sequence>
<dbReference type="InterPro" id="IPR036291">
    <property type="entry name" value="NAD(P)-bd_dom_sf"/>
</dbReference>
<evidence type="ECO:0000256" key="2">
    <source>
        <dbReference type="ARBA" id="ARBA00023002"/>
    </source>
</evidence>
<evidence type="ECO:0000259" key="5">
    <source>
        <dbReference type="Pfam" id="PF02826"/>
    </source>
</evidence>
<dbReference type="GO" id="GO:0016616">
    <property type="term" value="F:oxidoreductase activity, acting on the CH-OH group of donors, NAD or NADP as acceptor"/>
    <property type="evidence" value="ECO:0007669"/>
    <property type="project" value="InterPro"/>
</dbReference>
<dbReference type="GO" id="GO:0051287">
    <property type="term" value="F:NAD binding"/>
    <property type="evidence" value="ECO:0007669"/>
    <property type="project" value="InterPro"/>
</dbReference>
<dbReference type="SUPFAM" id="SSF51735">
    <property type="entry name" value="NAD(P)-binding Rossmann-fold domains"/>
    <property type="match status" value="1"/>
</dbReference>
<dbReference type="Pfam" id="PF02826">
    <property type="entry name" value="2-Hacid_dh_C"/>
    <property type="match status" value="1"/>
</dbReference>
<reference evidence="6 7" key="1">
    <citation type="submission" date="2019-07" db="EMBL/GenBank/DDBJ databases">
        <title>Whole genome shotgun sequence of Staphylococcus piscifermentans NBRC 109625.</title>
        <authorList>
            <person name="Hosoyama A."/>
            <person name="Uohara A."/>
            <person name="Ohji S."/>
            <person name="Ichikawa N."/>
        </authorList>
    </citation>
    <scope>NUCLEOTIDE SEQUENCE [LARGE SCALE GENOMIC DNA]</scope>
    <source>
        <strain evidence="6 7">NBRC 109625</strain>
    </source>
</reference>
<dbReference type="InterPro" id="IPR029753">
    <property type="entry name" value="D-isomer_DH_CS"/>
</dbReference>